<protein>
    <submittedName>
        <fullName evidence="1">Uncharacterized protein</fullName>
    </submittedName>
</protein>
<gene>
    <name evidence="1" type="ORF">GBAR_LOCUS25107</name>
</gene>
<organism evidence="1 2">
    <name type="scientific">Geodia barretti</name>
    <name type="common">Barrett's horny sponge</name>
    <dbReference type="NCBI Taxonomy" id="519541"/>
    <lineage>
        <taxon>Eukaryota</taxon>
        <taxon>Metazoa</taxon>
        <taxon>Porifera</taxon>
        <taxon>Demospongiae</taxon>
        <taxon>Heteroscleromorpha</taxon>
        <taxon>Tetractinellida</taxon>
        <taxon>Astrophorina</taxon>
        <taxon>Geodiidae</taxon>
        <taxon>Geodia</taxon>
    </lineage>
</organism>
<evidence type="ECO:0000313" key="1">
    <source>
        <dbReference type="EMBL" id="CAI8045396.1"/>
    </source>
</evidence>
<evidence type="ECO:0000313" key="2">
    <source>
        <dbReference type="Proteomes" id="UP001174909"/>
    </source>
</evidence>
<reference evidence="1" key="1">
    <citation type="submission" date="2023-03" db="EMBL/GenBank/DDBJ databases">
        <authorList>
            <person name="Steffen K."/>
            <person name="Cardenas P."/>
        </authorList>
    </citation>
    <scope>NUCLEOTIDE SEQUENCE</scope>
</reference>
<sequence length="75" mass="8707">DLLRFNGTPRIAEQFVFARLADRRQLQSPSTVNRSRTCTPVILLSSTKPYLGVTRLKVYCFVRWCNVWCKQNCAI</sequence>
<comment type="caution">
    <text evidence="1">The sequence shown here is derived from an EMBL/GenBank/DDBJ whole genome shotgun (WGS) entry which is preliminary data.</text>
</comment>
<feature type="non-terminal residue" evidence="1">
    <location>
        <position position="1"/>
    </location>
</feature>
<proteinExistence type="predicted"/>
<accession>A0AA35TEB7</accession>
<dbReference type="AlphaFoldDB" id="A0AA35TEB7"/>
<keyword evidence="2" id="KW-1185">Reference proteome</keyword>
<name>A0AA35TEB7_GEOBA</name>
<dbReference type="EMBL" id="CASHTH010003467">
    <property type="protein sequence ID" value="CAI8045396.1"/>
    <property type="molecule type" value="Genomic_DNA"/>
</dbReference>
<dbReference type="Proteomes" id="UP001174909">
    <property type="component" value="Unassembled WGS sequence"/>
</dbReference>